<dbReference type="EMBL" id="JARK01001338">
    <property type="protein sequence ID" value="EYC33449.1"/>
    <property type="molecule type" value="Genomic_DNA"/>
</dbReference>
<evidence type="ECO:0000313" key="1">
    <source>
        <dbReference type="EMBL" id="EYC33449.1"/>
    </source>
</evidence>
<keyword evidence="2" id="KW-1185">Reference proteome</keyword>
<comment type="caution">
    <text evidence="1">The sequence shown here is derived from an EMBL/GenBank/DDBJ whole genome shotgun (WGS) entry which is preliminary data.</text>
</comment>
<protein>
    <submittedName>
        <fullName evidence="1">Uncharacterized protein</fullName>
    </submittedName>
</protein>
<gene>
    <name evidence="1" type="primary">Acey_s0002.g808</name>
    <name evidence="1" type="ORF">Y032_0002g808</name>
</gene>
<organism evidence="1 2">
    <name type="scientific">Ancylostoma ceylanicum</name>
    <dbReference type="NCBI Taxonomy" id="53326"/>
    <lineage>
        <taxon>Eukaryota</taxon>
        <taxon>Metazoa</taxon>
        <taxon>Ecdysozoa</taxon>
        <taxon>Nematoda</taxon>
        <taxon>Chromadorea</taxon>
        <taxon>Rhabditida</taxon>
        <taxon>Rhabditina</taxon>
        <taxon>Rhabditomorpha</taxon>
        <taxon>Strongyloidea</taxon>
        <taxon>Ancylostomatidae</taxon>
        <taxon>Ancylostomatinae</taxon>
        <taxon>Ancylostoma</taxon>
    </lineage>
</organism>
<evidence type="ECO:0000313" key="2">
    <source>
        <dbReference type="Proteomes" id="UP000024635"/>
    </source>
</evidence>
<sequence length="67" mass="7816">MYSQLQMSADKSWDRGAVFPPRLCPAYHAESVQQTAIDSRRGLNSCLWTFRVDYISSRLLAHQKIWQ</sequence>
<reference evidence="2" key="1">
    <citation type="journal article" date="2015" name="Nat. Genet.">
        <title>The genome and transcriptome of the zoonotic hookworm Ancylostoma ceylanicum identify infection-specific gene families.</title>
        <authorList>
            <person name="Schwarz E.M."/>
            <person name="Hu Y."/>
            <person name="Antoshechkin I."/>
            <person name="Miller M.M."/>
            <person name="Sternberg P.W."/>
            <person name="Aroian R.V."/>
        </authorList>
    </citation>
    <scope>NUCLEOTIDE SEQUENCE</scope>
    <source>
        <strain evidence="2">HY135</strain>
    </source>
</reference>
<name>A0A016W0S4_9BILA</name>
<proteinExistence type="predicted"/>
<dbReference type="AlphaFoldDB" id="A0A016W0S4"/>
<dbReference type="Proteomes" id="UP000024635">
    <property type="component" value="Unassembled WGS sequence"/>
</dbReference>
<accession>A0A016W0S4</accession>